<comment type="caution">
    <text evidence="2">The sequence shown here is derived from an EMBL/GenBank/DDBJ whole genome shotgun (WGS) entry which is preliminary data.</text>
</comment>
<feature type="region of interest" description="Disordered" evidence="1">
    <location>
        <begin position="1"/>
        <end position="81"/>
    </location>
</feature>
<dbReference type="EMBL" id="NBCO01000013">
    <property type="protein sequence ID" value="ORC89151.1"/>
    <property type="molecule type" value="Genomic_DNA"/>
</dbReference>
<evidence type="ECO:0000313" key="3">
    <source>
        <dbReference type="Proteomes" id="UP000192257"/>
    </source>
</evidence>
<feature type="compositionally biased region" description="Polar residues" evidence="1">
    <location>
        <begin position="1"/>
        <end position="18"/>
    </location>
</feature>
<dbReference type="Proteomes" id="UP000192257">
    <property type="component" value="Unassembled WGS sequence"/>
</dbReference>
<gene>
    <name evidence="2" type="ORF">TM35_000131550</name>
</gene>
<feature type="region of interest" description="Disordered" evidence="1">
    <location>
        <begin position="356"/>
        <end position="396"/>
    </location>
</feature>
<reference evidence="2 3" key="1">
    <citation type="submission" date="2017-03" db="EMBL/GenBank/DDBJ databases">
        <title>An alternative strategy for trypanosome survival in the mammalian bloodstream revealed through genome and transcriptome analysis of the ubiquitous bovine parasite Trypanosoma (Megatrypanum) theileri.</title>
        <authorList>
            <person name="Kelly S."/>
            <person name="Ivens A."/>
            <person name="Mott A."/>
            <person name="O'Neill E."/>
            <person name="Emms D."/>
            <person name="Macleod O."/>
            <person name="Voorheis P."/>
            <person name="Matthews J."/>
            <person name="Matthews K."/>
            <person name="Carrington M."/>
        </authorList>
    </citation>
    <scope>NUCLEOTIDE SEQUENCE [LARGE SCALE GENOMIC DNA]</scope>
    <source>
        <strain evidence="2">Edinburgh</strain>
    </source>
</reference>
<dbReference type="GeneID" id="39985151"/>
<organism evidence="2 3">
    <name type="scientific">Trypanosoma theileri</name>
    <dbReference type="NCBI Taxonomy" id="67003"/>
    <lineage>
        <taxon>Eukaryota</taxon>
        <taxon>Discoba</taxon>
        <taxon>Euglenozoa</taxon>
        <taxon>Kinetoplastea</taxon>
        <taxon>Metakinetoplastina</taxon>
        <taxon>Trypanosomatida</taxon>
        <taxon>Trypanosomatidae</taxon>
        <taxon>Trypanosoma</taxon>
    </lineage>
</organism>
<feature type="compositionally biased region" description="Low complexity" evidence="1">
    <location>
        <begin position="24"/>
        <end position="50"/>
    </location>
</feature>
<keyword evidence="3" id="KW-1185">Reference proteome</keyword>
<dbReference type="RefSeq" id="XP_028883217.1">
    <property type="nucleotide sequence ID" value="XM_029025371.1"/>
</dbReference>
<feature type="compositionally biased region" description="Basic and acidic residues" evidence="1">
    <location>
        <begin position="146"/>
        <end position="159"/>
    </location>
</feature>
<name>A0A1X0NX13_9TRYP</name>
<feature type="region of interest" description="Disordered" evidence="1">
    <location>
        <begin position="107"/>
        <end position="215"/>
    </location>
</feature>
<dbReference type="OrthoDB" id="273877at2759"/>
<feature type="compositionally biased region" description="Polar residues" evidence="1">
    <location>
        <begin position="164"/>
        <end position="173"/>
    </location>
</feature>
<feature type="compositionally biased region" description="Low complexity" evidence="1">
    <location>
        <begin position="117"/>
        <end position="131"/>
    </location>
</feature>
<evidence type="ECO:0000313" key="2">
    <source>
        <dbReference type="EMBL" id="ORC89151.1"/>
    </source>
</evidence>
<feature type="compositionally biased region" description="Low complexity" evidence="1">
    <location>
        <begin position="183"/>
        <end position="197"/>
    </location>
</feature>
<proteinExistence type="predicted"/>
<dbReference type="AlphaFoldDB" id="A0A1X0NX13"/>
<protein>
    <submittedName>
        <fullName evidence="2">Uncharacterized protein</fullName>
    </submittedName>
</protein>
<sequence length="405" mass="42552">MMYTNNGGDRGKGTTSHLLFSLDNNNNNNNNNSISSNNNNNNNNNSNNNNGISGDPTTTTTTTTVRPQKLGLPTGAGRAVPRTIVQSSTNTKMKPKTVAAALRQGRPLPIEHPPIPNASTAAAASFSSSSSPLPPPSRNSDIISVVKEEQGGNKREGKPKGALVTSTSTNKTRLIQGKVKPRATPSPSSSSLLGTTPTTPPPSSSALGTTESVEPSIFDEAPVEASLEYLTRPHRSWDSAVRTRELRMRKIQEQCRVATSRYASSSLSSSMQFSATTSPTSDRSLSRLSFNSAPPTFGRAIAMSPSLGSSINSGVLRRGRLGMLPNIRTEAEVEGLSVGGNRLIGVSPQIAGVGFPTAPPARQRPLPLGQTTSSLSVGSSTPSESRGNKGTGLRGGIREFAFSMR</sequence>
<evidence type="ECO:0000256" key="1">
    <source>
        <dbReference type="SAM" id="MobiDB-lite"/>
    </source>
</evidence>
<accession>A0A1X0NX13</accession>
<dbReference type="VEuPathDB" id="TriTrypDB:TM35_000131550"/>
<feature type="compositionally biased region" description="Low complexity" evidence="1">
    <location>
        <begin position="371"/>
        <end position="385"/>
    </location>
</feature>